<feature type="transmembrane region" description="Helical" evidence="1">
    <location>
        <begin position="41"/>
        <end position="60"/>
    </location>
</feature>
<dbReference type="Pfam" id="PF03806">
    <property type="entry name" value="ABG_transport"/>
    <property type="match status" value="2"/>
</dbReference>
<sequence length="570" mass="61522">MSEYPKTDDPNVPEQNSEKRSLFTRFLDFVEWLGNLLPHPVTLFALFAFGVVLLSGFAEWMDWSAADPRPEGSGGRAPDGIIRPVSLLNAEGLRMIITNMVSNFTGFAPLGVVLVALLGVGVAEHSGLISAVIRGIVLKAASFKPEGDIGSGITAIPKRIYRFIVTPKNLVTIAICFSAVISNTASEMGYVVLVPLSAVIFHSMGRHPMAGLACAFACVSGGYSANLLLGTIDPLLAGLTQEAANLIDPDYVVVATANYYFMFVSTFMITALGAFVTLRIVEPKLGEYDESMAMEDLSDEASMDPLTEKEIRALKWTGVSIVIMFGILALTIVPENGVLRNPETGDWKDSPFLRGVVAFIFICFLIPGFVYGKLVGTMESDRDIIKGMSNAMSTLGLYIVIVFFAAQFVAYFGWSNLGQIFAVKGAEFLQSMGATGPIIFIGFILVSGSVNLMLGSASAQWAVTAPIFVPMLMLIGYTPEVIQAAYRIGDSVTNIITPMMSYFGLILAFANKYDKDLGIGTIIAMMLPYSIFFLIGWIILFYVMVFGLGIPVGPGEEIYYMIEGAVGNGN</sequence>
<feature type="transmembrane region" description="Helical" evidence="1">
    <location>
        <begin position="461"/>
        <end position="479"/>
    </location>
</feature>
<keyword evidence="1" id="KW-0472">Membrane</keyword>
<reference evidence="2 3" key="1">
    <citation type="submission" date="2017-11" db="EMBL/GenBank/DDBJ databases">
        <title>Rhodohalobacter 15182 sp. nov., isolated from a salt lake.</title>
        <authorList>
            <person name="Han S."/>
        </authorList>
    </citation>
    <scope>NUCLEOTIDE SEQUENCE [LARGE SCALE GENOMIC DNA]</scope>
    <source>
        <strain evidence="2 3">15182</strain>
    </source>
</reference>
<feature type="transmembrane region" description="Helical" evidence="1">
    <location>
        <begin position="395"/>
        <end position="414"/>
    </location>
</feature>
<gene>
    <name evidence="2" type="ORF">CWD77_08060</name>
</gene>
<feature type="transmembrane region" description="Helical" evidence="1">
    <location>
        <begin position="313"/>
        <end position="332"/>
    </location>
</feature>
<dbReference type="PANTHER" id="PTHR30282">
    <property type="entry name" value="P-AMINOBENZOYL GLUTAMATE TRANSPORTER"/>
    <property type="match status" value="1"/>
</dbReference>
<dbReference type="PANTHER" id="PTHR30282:SF0">
    <property type="entry name" value="P-AMINOBENZOYL-GLUTAMATE TRANSPORT PROTEIN"/>
    <property type="match status" value="1"/>
</dbReference>
<feature type="transmembrane region" description="Helical" evidence="1">
    <location>
        <begin position="208"/>
        <end position="229"/>
    </location>
</feature>
<feature type="transmembrane region" description="Helical" evidence="1">
    <location>
        <begin position="170"/>
        <end position="196"/>
    </location>
</feature>
<keyword evidence="1" id="KW-1133">Transmembrane helix</keyword>
<feature type="transmembrane region" description="Helical" evidence="1">
    <location>
        <begin position="259"/>
        <end position="281"/>
    </location>
</feature>
<dbReference type="RefSeq" id="WP_101073056.1">
    <property type="nucleotide sequence ID" value="NZ_PISP01000002.1"/>
</dbReference>
<feature type="transmembrane region" description="Helical" evidence="1">
    <location>
        <begin position="104"/>
        <end position="123"/>
    </location>
</feature>
<feature type="transmembrane region" description="Helical" evidence="1">
    <location>
        <begin position="434"/>
        <end position="454"/>
    </location>
</feature>
<dbReference type="GO" id="GO:1902604">
    <property type="term" value="P:p-aminobenzoyl-glutamate transmembrane transport"/>
    <property type="evidence" value="ECO:0007669"/>
    <property type="project" value="InterPro"/>
</dbReference>
<dbReference type="EMBL" id="PISP01000002">
    <property type="protein sequence ID" value="PKD43515.1"/>
    <property type="molecule type" value="Genomic_DNA"/>
</dbReference>
<evidence type="ECO:0000313" key="3">
    <source>
        <dbReference type="Proteomes" id="UP000233398"/>
    </source>
</evidence>
<keyword evidence="3" id="KW-1185">Reference proteome</keyword>
<proteinExistence type="predicted"/>
<feature type="transmembrane region" description="Helical" evidence="1">
    <location>
        <begin position="352"/>
        <end position="374"/>
    </location>
</feature>
<organism evidence="2 3">
    <name type="scientific">Rhodohalobacter barkolensis</name>
    <dbReference type="NCBI Taxonomy" id="2053187"/>
    <lineage>
        <taxon>Bacteria</taxon>
        <taxon>Pseudomonadati</taxon>
        <taxon>Balneolota</taxon>
        <taxon>Balneolia</taxon>
        <taxon>Balneolales</taxon>
        <taxon>Balneolaceae</taxon>
        <taxon>Rhodohalobacter</taxon>
    </lineage>
</organism>
<dbReference type="OrthoDB" id="3314392at2"/>
<evidence type="ECO:0000256" key="1">
    <source>
        <dbReference type="SAM" id="Phobius"/>
    </source>
</evidence>
<dbReference type="InterPro" id="IPR004697">
    <property type="entry name" value="AbgT"/>
</dbReference>
<dbReference type="GO" id="GO:0015558">
    <property type="term" value="F:secondary active p-aminobenzoyl-glutamate transmembrane transporter activity"/>
    <property type="evidence" value="ECO:0007669"/>
    <property type="project" value="InterPro"/>
</dbReference>
<feature type="transmembrane region" description="Helical" evidence="1">
    <location>
        <begin position="491"/>
        <end position="510"/>
    </location>
</feature>
<feature type="transmembrane region" description="Helical" evidence="1">
    <location>
        <begin position="522"/>
        <end position="545"/>
    </location>
</feature>
<keyword evidence="1" id="KW-0812">Transmembrane</keyword>
<dbReference type="AlphaFoldDB" id="A0A2N0VH43"/>
<dbReference type="Proteomes" id="UP000233398">
    <property type="component" value="Unassembled WGS sequence"/>
</dbReference>
<protein>
    <submittedName>
        <fullName evidence="2">Aminobenzoyl-glutamate transporter</fullName>
    </submittedName>
</protein>
<name>A0A2N0VH43_9BACT</name>
<accession>A0A2N0VH43</accession>
<evidence type="ECO:0000313" key="2">
    <source>
        <dbReference type="EMBL" id="PKD43515.1"/>
    </source>
</evidence>
<comment type="caution">
    <text evidence="2">The sequence shown here is derived from an EMBL/GenBank/DDBJ whole genome shotgun (WGS) entry which is preliminary data.</text>
</comment>